<evidence type="ECO:0000313" key="1">
    <source>
        <dbReference type="EMBL" id="CDW43930.1"/>
    </source>
</evidence>
<accession>A0A0K2V0U6</accession>
<dbReference type="EMBL" id="HACA01026569">
    <property type="protein sequence ID" value="CDW43930.1"/>
    <property type="molecule type" value="Transcribed_RNA"/>
</dbReference>
<organism evidence="1">
    <name type="scientific">Lepeophtheirus salmonis</name>
    <name type="common">Salmon louse</name>
    <name type="synonym">Caligus salmonis</name>
    <dbReference type="NCBI Taxonomy" id="72036"/>
    <lineage>
        <taxon>Eukaryota</taxon>
        <taxon>Metazoa</taxon>
        <taxon>Ecdysozoa</taxon>
        <taxon>Arthropoda</taxon>
        <taxon>Crustacea</taxon>
        <taxon>Multicrustacea</taxon>
        <taxon>Hexanauplia</taxon>
        <taxon>Copepoda</taxon>
        <taxon>Siphonostomatoida</taxon>
        <taxon>Caligidae</taxon>
        <taxon>Lepeophtheirus</taxon>
    </lineage>
</organism>
<dbReference type="AlphaFoldDB" id="A0A0K2V0U6"/>
<sequence>MITNLISIVFPLHGRRSDMDAWKWDFF</sequence>
<proteinExistence type="predicted"/>
<name>A0A0K2V0U6_LEPSM</name>
<protein>
    <submittedName>
        <fullName evidence="1">Uncharacterized protein</fullName>
    </submittedName>
</protein>
<reference evidence="1" key="1">
    <citation type="submission" date="2014-05" db="EMBL/GenBank/DDBJ databases">
        <authorList>
            <person name="Chronopoulou M."/>
        </authorList>
    </citation>
    <scope>NUCLEOTIDE SEQUENCE</scope>
    <source>
        <tissue evidence="1">Whole organism</tissue>
    </source>
</reference>